<dbReference type="EMBL" id="CM042037">
    <property type="protein sequence ID" value="KAI3743146.1"/>
    <property type="molecule type" value="Genomic_DNA"/>
</dbReference>
<gene>
    <name evidence="1" type="ORF">L1987_60849</name>
</gene>
<protein>
    <submittedName>
        <fullName evidence="1">Uncharacterized protein</fullName>
    </submittedName>
</protein>
<reference evidence="1 2" key="2">
    <citation type="journal article" date="2022" name="Mol. Ecol. Resour.">
        <title>The genomes of chicory, endive, great burdock and yacon provide insights into Asteraceae paleo-polyploidization history and plant inulin production.</title>
        <authorList>
            <person name="Fan W."/>
            <person name="Wang S."/>
            <person name="Wang H."/>
            <person name="Wang A."/>
            <person name="Jiang F."/>
            <person name="Liu H."/>
            <person name="Zhao H."/>
            <person name="Xu D."/>
            <person name="Zhang Y."/>
        </authorList>
    </citation>
    <scope>NUCLEOTIDE SEQUENCE [LARGE SCALE GENOMIC DNA]</scope>
    <source>
        <strain evidence="2">cv. Yunnan</strain>
        <tissue evidence="1">Leaves</tissue>
    </source>
</reference>
<evidence type="ECO:0000313" key="2">
    <source>
        <dbReference type="Proteomes" id="UP001056120"/>
    </source>
</evidence>
<keyword evidence="2" id="KW-1185">Reference proteome</keyword>
<dbReference type="Proteomes" id="UP001056120">
    <property type="component" value="Linkage Group LG20"/>
</dbReference>
<accession>A0ACB9D9F3</accession>
<name>A0ACB9D9F3_9ASTR</name>
<reference evidence="2" key="1">
    <citation type="journal article" date="2022" name="Mol. Ecol. Resour.">
        <title>The genomes of chicory, endive, great burdock and yacon provide insights into Asteraceae palaeo-polyploidization history and plant inulin production.</title>
        <authorList>
            <person name="Fan W."/>
            <person name="Wang S."/>
            <person name="Wang H."/>
            <person name="Wang A."/>
            <person name="Jiang F."/>
            <person name="Liu H."/>
            <person name="Zhao H."/>
            <person name="Xu D."/>
            <person name="Zhang Y."/>
        </authorList>
    </citation>
    <scope>NUCLEOTIDE SEQUENCE [LARGE SCALE GENOMIC DNA]</scope>
    <source>
        <strain evidence="2">cv. Yunnan</strain>
    </source>
</reference>
<organism evidence="1 2">
    <name type="scientific">Smallanthus sonchifolius</name>
    <dbReference type="NCBI Taxonomy" id="185202"/>
    <lineage>
        <taxon>Eukaryota</taxon>
        <taxon>Viridiplantae</taxon>
        <taxon>Streptophyta</taxon>
        <taxon>Embryophyta</taxon>
        <taxon>Tracheophyta</taxon>
        <taxon>Spermatophyta</taxon>
        <taxon>Magnoliopsida</taxon>
        <taxon>eudicotyledons</taxon>
        <taxon>Gunneridae</taxon>
        <taxon>Pentapetalae</taxon>
        <taxon>asterids</taxon>
        <taxon>campanulids</taxon>
        <taxon>Asterales</taxon>
        <taxon>Asteraceae</taxon>
        <taxon>Asteroideae</taxon>
        <taxon>Heliantheae alliance</taxon>
        <taxon>Millerieae</taxon>
        <taxon>Smallanthus</taxon>
    </lineage>
</organism>
<proteinExistence type="predicted"/>
<sequence>MLKITSSGEAFSSKSSLVLDTRKPSAVVDGSKSSKNTSFSLFAVAEKKDIKADWKDPEAEWKDLVP</sequence>
<evidence type="ECO:0000313" key="1">
    <source>
        <dbReference type="EMBL" id="KAI3743146.1"/>
    </source>
</evidence>
<comment type="caution">
    <text evidence="1">The sequence shown here is derived from an EMBL/GenBank/DDBJ whole genome shotgun (WGS) entry which is preliminary data.</text>
</comment>